<name>A0ABQ1SYN4_9GAMM</name>
<accession>A0ABQ1SYN4</accession>
<keyword evidence="2" id="KW-0012">Acyltransferase</keyword>
<dbReference type="EMBL" id="BMKO01000001">
    <property type="protein sequence ID" value="GGE68647.1"/>
    <property type="molecule type" value="Genomic_DNA"/>
</dbReference>
<comment type="caution">
    <text evidence="4">The sequence shown here is derived from an EMBL/GenBank/DDBJ whole genome shotgun (WGS) entry which is preliminary data.</text>
</comment>
<evidence type="ECO:0000259" key="3">
    <source>
        <dbReference type="PROSITE" id="PS51186"/>
    </source>
</evidence>
<dbReference type="CDD" id="cd04301">
    <property type="entry name" value="NAT_SF"/>
    <property type="match status" value="1"/>
</dbReference>
<evidence type="ECO:0000256" key="1">
    <source>
        <dbReference type="ARBA" id="ARBA00022679"/>
    </source>
</evidence>
<evidence type="ECO:0000313" key="4">
    <source>
        <dbReference type="EMBL" id="GGE68647.1"/>
    </source>
</evidence>
<dbReference type="PANTHER" id="PTHR43877:SF2">
    <property type="entry name" value="AMINOALKYLPHOSPHONATE N-ACETYLTRANSFERASE-RELATED"/>
    <property type="match status" value="1"/>
</dbReference>
<proteinExistence type="predicted"/>
<dbReference type="Proteomes" id="UP000606498">
    <property type="component" value="Unassembled WGS sequence"/>
</dbReference>
<reference evidence="5" key="1">
    <citation type="journal article" date="2019" name="Int. J. Syst. Evol. Microbiol.">
        <title>The Global Catalogue of Microorganisms (GCM) 10K type strain sequencing project: providing services to taxonomists for standard genome sequencing and annotation.</title>
        <authorList>
            <consortium name="The Broad Institute Genomics Platform"/>
            <consortium name="The Broad Institute Genome Sequencing Center for Infectious Disease"/>
            <person name="Wu L."/>
            <person name="Ma J."/>
        </authorList>
    </citation>
    <scope>NUCLEOTIDE SEQUENCE [LARGE SCALE GENOMIC DNA]</scope>
    <source>
        <strain evidence="5">CGMCC 1.16033</strain>
    </source>
</reference>
<dbReference type="PROSITE" id="PS51186">
    <property type="entry name" value="GNAT"/>
    <property type="match status" value="1"/>
</dbReference>
<dbReference type="Pfam" id="PF00583">
    <property type="entry name" value="Acetyltransf_1"/>
    <property type="match status" value="1"/>
</dbReference>
<dbReference type="RefSeq" id="WP_100142446.1">
    <property type="nucleotide sequence ID" value="NZ_AP024618.1"/>
</dbReference>
<keyword evidence="1" id="KW-0808">Transferase</keyword>
<dbReference type="InterPro" id="IPR050832">
    <property type="entry name" value="Bact_Acetyltransf"/>
</dbReference>
<dbReference type="InterPro" id="IPR016181">
    <property type="entry name" value="Acyl_CoA_acyltransferase"/>
</dbReference>
<dbReference type="Gene3D" id="3.40.630.30">
    <property type="match status" value="1"/>
</dbReference>
<evidence type="ECO:0000256" key="2">
    <source>
        <dbReference type="ARBA" id="ARBA00023315"/>
    </source>
</evidence>
<gene>
    <name evidence="4" type="ORF">GCM10011520_06570</name>
</gene>
<organism evidence="4 5">
    <name type="scientific">Shewanella carassii</name>
    <dbReference type="NCBI Taxonomy" id="1987584"/>
    <lineage>
        <taxon>Bacteria</taxon>
        <taxon>Pseudomonadati</taxon>
        <taxon>Pseudomonadota</taxon>
        <taxon>Gammaproteobacteria</taxon>
        <taxon>Alteromonadales</taxon>
        <taxon>Shewanellaceae</taxon>
        <taxon>Shewanella</taxon>
    </lineage>
</organism>
<dbReference type="InterPro" id="IPR000182">
    <property type="entry name" value="GNAT_dom"/>
</dbReference>
<dbReference type="SUPFAM" id="SSF55729">
    <property type="entry name" value="Acyl-CoA N-acyltransferases (Nat)"/>
    <property type="match status" value="1"/>
</dbReference>
<sequence length="139" mass="15470">MQIDLLQQVDDDLQNELIDKLRTYNHEYMGKETSQPLAAIARDSKGQLIGGVSGRSIYRQLLIEVVWVAKEHRGSGLGSRLMALCEQEAIKRGCLAAQLDTLSFQAPAFYAKQGFEVVGSVSGIPGSPDRYFMCKRFND</sequence>
<dbReference type="PANTHER" id="PTHR43877">
    <property type="entry name" value="AMINOALKYLPHOSPHONATE N-ACETYLTRANSFERASE-RELATED-RELATED"/>
    <property type="match status" value="1"/>
</dbReference>
<protein>
    <submittedName>
        <fullName evidence="4">N-acetyltransferase</fullName>
    </submittedName>
</protein>
<keyword evidence="5" id="KW-1185">Reference proteome</keyword>
<feature type="domain" description="N-acetyltransferase" evidence="3">
    <location>
        <begin position="1"/>
        <end position="138"/>
    </location>
</feature>
<evidence type="ECO:0000313" key="5">
    <source>
        <dbReference type="Proteomes" id="UP000606498"/>
    </source>
</evidence>